<sequence>MALAAALAGCGLSIPADPDRSLEHARGDELRVGIAVEPRLSTAEDPPRGPLPDLARGFAEELHARVVWEMGSEESLVRMLEEDEIDLALGDFSPETPWSDRSAVSRPFAAEGVDAELVALLPAGENALLSEFEGYIDATRRAV</sequence>
<dbReference type="SUPFAM" id="SSF53850">
    <property type="entry name" value="Periplasmic binding protein-like II"/>
    <property type="match status" value="1"/>
</dbReference>
<keyword evidence="2" id="KW-1185">Reference proteome</keyword>
<name>A0A934UVM9_9MICO</name>
<comment type="caution">
    <text evidence="1">The sequence shown here is derived from an EMBL/GenBank/DDBJ whole genome shotgun (WGS) entry which is preliminary data.</text>
</comment>
<dbReference type="RefSeq" id="WP_200115783.1">
    <property type="nucleotide sequence ID" value="NZ_JAEHOH010000014.1"/>
</dbReference>
<dbReference type="EMBL" id="JAEHOH010000014">
    <property type="protein sequence ID" value="MBK0419646.1"/>
    <property type="molecule type" value="Genomic_DNA"/>
</dbReference>
<evidence type="ECO:0008006" key="3">
    <source>
        <dbReference type="Google" id="ProtNLM"/>
    </source>
</evidence>
<organism evidence="1 2">
    <name type="scientific">Leucobacter chromiisoli</name>
    <dbReference type="NCBI Taxonomy" id="2796471"/>
    <lineage>
        <taxon>Bacteria</taxon>
        <taxon>Bacillati</taxon>
        <taxon>Actinomycetota</taxon>
        <taxon>Actinomycetes</taxon>
        <taxon>Micrococcales</taxon>
        <taxon>Microbacteriaceae</taxon>
        <taxon>Leucobacter</taxon>
    </lineage>
</organism>
<evidence type="ECO:0000313" key="1">
    <source>
        <dbReference type="EMBL" id="MBK0419646.1"/>
    </source>
</evidence>
<evidence type="ECO:0000313" key="2">
    <source>
        <dbReference type="Proteomes" id="UP000608530"/>
    </source>
</evidence>
<accession>A0A934UVM9</accession>
<dbReference type="Gene3D" id="3.40.190.10">
    <property type="entry name" value="Periplasmic binding protein-like II"/>
    <property type="match status" value="1"/>
</dbReference>
<proteinExistence type="predicted"/>
<gene>
    <name evidence="1" type="ORF">JD276_11440</name>
</gene>
<dbReference type="AlphaFoldDB" id="A0A934UVM9"/>
<reference evidence="1" key="1">
    <citation type="submission" date="2020-12" db="EMBL/GenBank/DDBJ databases">
        <title>Leucobacter sp. CAS1, isolated from Chromium sludge.</title>
        <authorList>
            <person name="Xu Z."/>
        </authorList>
    </citation>
    <scope>NUCLEOTIDE SEQUENCE</scope>
    <source>
        <strain evidence="1">CSA1</strain>
    </source>
</reference>
<dbReference type="Proteomes" id="UP000608530">
    <property type="component" value="Unassembled WGS sequence"/>
</dbReference>
<protein>
    <recommendedName>
        <fullName evidence="3">Solute-binding protein family 3/N-terminal domain-containing protein</fullName>
    </recommendedName>
</protein>